<dbReference type="InterPro" id="IPR022121">
    <property type="entry name" value="Peptidase_M73_camelysin"/>
</dbReference>
<evidence type="ECO:0000313" key="1">
    <source>
        <dbReference type="EMBL" id="MFK9091955.1"/>
    </source>
</evidence>
<proteinExistence type="predicted"/>
<comment type="caution">
    <text evidence="1">The sequence shown here is derived from an EMBL/GenBank/DDBJ whole genome shotgun (WGS) entry which is preliminary data.</text>
</comment>
<dbReference type="EMBL" id="JBJHQH010000006">
    <property type="protein sequence ID" value="MFK9091955.1"/>
    <property type="molecule type" value="Genomic_DNA"/>
</dbReference>
<accession>A0ABW8REQ4</accession>
<reference evidence="1 2" key="1">
    <citation type="submission" date="2024-11" db="EMBL/GenBank/DDBJ databases">
        <authorList>
            <person name="Lucas J.A."/>
        </authorList>
    </citation>
    <scope>NUCLEOTIDE SEQUENCE [LARGE SCALE GENOMIC DNA]</scope>
    <source>
        <strain evidence="1 2">Z 5.4</strain>
    </source>
</reference>
<keyword evidence="2" id="KW-1185">Reference proteome</keyword>
<name>A0ABW8REQ4_9BACI</name>
<sequence length="230" mass="25413">MKKWQKALIGSALAGTLVAGSGFGTYAWFTAEKKATGTIVNGTFSLGDMGQLFKHKNFAPSQLLYSDWNTVDNTGSMDQVLRATYTHKLDNANVNVNKYKVGYIALKYKEKPSGDVLKDSKYKLEALFNGTTNPLSMSKAESSNYEVETGILSDSEVQSLVEQQGDQSSKVIKIGDGNKFWKLKTDEYIDIIFGVKLSDKAGNEYQGVKYDAEFKVEAKQTDNGAEYQSE</sequence>
<dbReference type="Proteomes" id="UP001623041">
    <property type="component" value="Unassembled WGS sequence"/>
</dbReference>
<evidence type="ECO:0000313" key="2">
    <source>
        <dbReference type="Proteomes" id="UP001623041"/>
    </source>
</evidence>
<dbReference type="Pfam" id="PF12389">
    <property type="entry name" value="Peptidase_M73"/>
    <property type="match status" value="1"/>
</dbReference>
<gene>
    <name evidence="1" type="ORF">ACJEBI_10730</name>
</gene>
<protein>
    <submittedName>
        <fullName evidence="1">TasA family protein</fullName>
    </submittedName>
</protein>
<dbReference type="RefSeq" id="WP_406580564.1">
    <property type="nucleotide sequence ID" value="NZ_JBJHQH010000006.1"/>
</dbReference>
<organism evidence="1 2">
    <name type="scientific">Bacillus salipaludis</name>
    <dbReference type="NCBI Taxonomy" id="2547811"/>
    <lineage>
        <taxon>Bacteria</taxon>
        <taxon>Bacillati</taxon>
        <taxon>Bacillota</taxon>
        <taxon>Bacilli</taxon>
        <taxon>Bacillales</taxon>
        <taxon>Bacillaceae</taxon>
        <taxon>Bacillus</taxon>
    </lineage>
</organism>